<dbReference type="EMBL" id="HACA01015454">
    <property type="protein sequence ID" value="CDW32815.1"/>
    <property type="molecule type" value="Transcribed_RNA"/>
</dbReference>
<sequence>MLRKEPTRVKSSPFRKVIQNFGIALLTSFGVGIGFAVYDVNYRRYLEEKHHSLFNLIQYFIPKEDQGNTGLELSHKKDAEIVLKATKFVSTKGP</sequence>
<keyword evidence="1" id="KW-0812">Transmembrane</keyword>
<keyword evidence="1" id="KW-0472">Membrane</keyword>
<dbReference type="AlphaFoldDB" id="A0A0K2U454"/>
<evidence type="ECO:0000313" key="2">
    <source>
        <dbReference type="EMBL" id="CDW32815.1"/>
    </source>
</evidence>
<proteinExistence type="predicted"/>
<accession>A0A0K2U454</accession>
<dbReference type="EMBL" id="HACA01015455">
    <property type="protein sequence ID" value="CDW32816.1"/>
    <property type="molecule type" value="Transcribed_RNA"/>
</dbReference>
<organism evidence="2">
    <name type="scientific">Lepeophtheirus salmonis</name>
    <name type="common">Salmon louse</name>
    <name type="synonym">Caligus salmonis</name>
    <dbReference type="NCBI Taxonomy" id="72036"/>
    <lineage>
        <taxon>Eukaryota</taxon>
        <taxon>Metazoa</taxon>
        <taxon>Ecdysozoa</taxon>
        <taxon>Arthropoda</taxon>
        <taxon>Crustacea</taxon>
        <taxon>Multicrustacea</taxon>
        <taxon>Hexanauplia</taxon>
        <taxon>Copepoda</taxon>
        <taxon>Siphonostomatoida</taxon>
        <taxon>Caligidae</taxon>
        <taxon>Lepeophtheirus</taxon>
    </lineage>
</organism>
<feature type="transmembrane region" description="Helical" evidence="1">
    <location>
        <begin position="21"/>
        <end position="38"/>
    </location>
</feature>
<evidence type="ECO:0000256" key="1">
    <source>
        <dbReference type="SAM" id="Phobius"/>
    </source>
</evidence>
<protein>
    <submittedName>
        <fullName evidence="2">Uncharacterized protein</fullName>
    </submittedName>
</protein>
<reference evidence="2" key="1">
    <citation type="submission" date="2014-05" db="EMBL/GenBank/DDBJ databases">
        <authorList>
            <person name="Chronopoulou M."/>
        </authorList>
    </citation>
    <scope>NUCLEOTIDE SEQUENCE</scope>
    <source>
        <tissue evidence="2">Whole organism</tissue>
    </source>
</reference>
<keyword evidence="1" id="KW-1133">Transmembrane helix</keyword>
<name>A0A0K2U454_LEPSM</name>